<gene>
    <name evidence="1" type="ORF">EPI10_005255</name>
</gene>
<dbReference type="InterPro" id="IPR012337">
    <property type="entry name" value="RNaseH-like_sf"/>
</dbReference>
<comment type="caution">
    <text evidence="1">The sequence shown here is derived from an EMBL/GenBank/DDBJ whole genome shotgun (WGS) entry which is preliminary data.</text>
</comment>
<dbReference type="PANTHER" id="PTHR35046">
    <property type="entry name" value="ZINC KNUCKLE (CCHC-TYPE) FAMILY PROTEIN"/>
    <property type="match status" value="1"/>
</dbReference>
<name>A0A5B6WQ27_9ROSI</name>
<sequence length="84" mass="9959">MILEWKWKRVTKNFVLGLSLTLRKKNVIWVILDQLMKLYSVPLSIISDCDLIFTSRFWSKLHEALGTKLKFSTTFHPQMDDQSE</sequence>
<accession>A0A5B6WQ27</accession>
<dbReference type="Gene3D" id="3.30.420.10">
    <property type="entry name" value="Ribonuclease H-like superfamily/Ribonuclease H"/>
    <property type="match status" value="1"/>
</dbReference>
<dbReference type="PANTHER" id="PTHR35046:SF9">
    <property type="entry name" value="RNA-DIRECTED DNA POLYMERASE"/>
    <property type="match status" value="1"/>
</dbReference>
<dbReference type="GO" id="GO:0003676">
    <property type="term" value="F:nucleic acid binding"/>
    <property type="evidence" value="ECO:0007669"/>
    <property type="project" value="InterPro"/>
</dbReference>
<reference evidence="2" key="1">
    <citation type="journal article" date="2019" name="Plant Biotechnol. J.">
        <title>Genome sequencing of the Australian wild diploid species Gossypium australe highlights disease resistance and delayed gland morphogenesis.</title>
        <authorList>
            <person name="Cai Y."/>
            <person name="Cai X."/>
            <person name="Wang Q."/>
            <person name="Wang P."/>
            <person name="Zhang Y."/>
            <person name="Cai C."/>
            <person name="Xu Y."/>
            <person name="Wang K."/>
            <person name="Zhou Z."/>
            <person name="Wang C."/>
            <person name="Geng S."/>
            <person name="Li B."/>
            <person name="Dong Q."/>
            <person name="Hou Y."/>
            <person name="Wang H."/>
            <person name="Ai P."/>
            <person name="Liu Z."/>
            <person name="Yi F."/>
            <person name="Sun M."/>
            <person name="An G."/>
            <person name="Cheng J."/>
            <person name="Zhang Y."/>
            <person name="Shi Q."/>
            <person name="Xie Y."/>
            <person name="Shi X."/>
            <person name="Chang Y."/>
            <person name="Huang F."/>
            <person name="Chen Y."/>
            <person name="Hong S."/>
            <person name="Mi L."/>
            <person name="Sun Q."/>
            <person name="Zhang L."/>
            <person name="Zhou B."/>
            <person name="Peng R."/>
            <person name="Zhang X."/>
            <person name="Liu F."/>
        </authorList>
    </citation>
    <scope>NUCLEOTIDE SEQUENCE [LARGE SCALE GENOMIC DNA]</scope>
    <source>
        <strain evidence="2">cv. PA1801</strain>
    </source>
</reference>
<evidence type="ECO:0000313" key="1">
    <source>
        <dbReference type="EMBL" id="KAA3483057.1"/>
    </source>
</evidence>
<protein>
    <submittedName>
        <fullName evidence="1">DNA/RNA polymerases superfamily protein</fullName>
    </submittedName>
</protein>
<dbReference type="Proteomes" id="UP000325315">
    <property type="component" value="Unassembled WGS sequence"/>
</dbReference>
<dbReference type="SUPFAM" id="SSF53098">
    <property type="entry name" value="Ribonuclease H-like"/>
    <property type="match status" value="1"/>
</dbReference>
<dbReference type="AlphaFoldDB" id="A0A5B6WQ27"/>
<dbReference type="InterPro" id="IPR036397">
    <property type="entry name" value="RNaseH_sf"/>
</dbReference>
<proteinExistence type="predicted"/>
<dbReference type="OrthoDB" id="5554229at2759"/>
<organism evidence="1 2">
    <name type="scientific">Gossypium australe</name>
    <dbReference type="NCBI Taxonomy" id="47621"/>
    <lineage>
        <taxon>Eukaryota</taxon>
        <taxon>Viridiplantae</taxon>
        <taxon>Streptophyta</taxon>
        <taxon>Embryophyta</taxon>
        <taxon>Tracheophyta</taxon>
        <taxon>Spermatophyta</taxon>
        <taxon>Magnoliopsida</taxon>
        <taxon>eudicotyledons</taxon>
        <taxon>Gunneridae</taxon>
        <taxon>Pentapetalae</taxon>
        <taxon>rosids</taxon>
        <taxon>malvids</taxon>
        <taxon>Malvales</taxon>
        <taxon>Malvaceae</taxon>
        <taxon>Malvoideae</taxon>
        <taxon>Gossypium</taxon>
    </lineage>
</organism>
<dbReference type="EMBL" id="SMMG02000002">
    <property type="protein sequence ID" value="KAA3483057.1"/>
    <property type="molecule type" value="Genomic_DNA"/>
</dbReference>
<evidence type="ECO:0000313" key="2">
    <source>
        <dbReference type="Proteomes" id="UP000325315"/>
    </source>
</evidence>
<keyword evidence="2" id="KW-1185">Reference proteome</keyword>